<evidence type="ECO:0000256" key="1">
    <source>
        <dbReference type="SAM" id="MobiDB-lite"/>
    </source>
</evidence>
<reference evidence="3" key="1">
    <citation type="submission" date="2014-11" db="EMBL/GenBank/DDBJ databases">
        <authorList>
            <person name="Otto D Thomas"/>
            <person name="Naeem Raeece"/>
        </authorList>
    </citation>
    <scope>NUCLEOTIDE SEQUENCE</scope>
</reference>
<feature type="compositionally biased region" description="Low complexity" evidence="1">
    <location>
        <begin position="1303"/>
        <end position="1318"/>
    </location>
</feature>
<keyword evidence="2" id="KW-1133">Transmembrane helix</keyword>
<proteinExistence type="predicted"/>
<feature type="compositionally biased region" description="Low complexity" evidence="1">
    <location>
        <begin position="609"/>
        <end position="630"/>
    </location>
</feature>
<feature type="compositionally biased region" description="Pro residues" evidence="1">
    <location>
        <begin position="1330"/>
        <end position="1351"/>
    </location>
</feature>
<evidence type="ECO:0008006" key="4">
    <source>
        <dbReference type="Google" id="ProtNLM"/>
    </source>
</evidence>
<feature type="compositionally biased region" description="Basic and acidic residues" evidence="1">
    <location>
        <begin position="714"/>
        <end position="729"/>
    </location>
</feature>
<protein>
    <recommendedName>
        <fullName evidence="4">Transmembrane protein</fullName>
    </recommendedName>
</protein>
<feature type="compositionally biased region" description="Basic and acidic residues" evidence="1">
    <location>
        <begin position="1353"/>
        <end position="1367"/>
    </location>
</feature>
<evidence type="ECO:0000313" key="3">
    <source>
        <dbReference type="EMBL" id="CEM52267.1"/>
    </source>
</evidence>
<feature type="compositionally biased region" description="Basic and acidic residues" evidence="1">
    <location>
        <begin position="1127"/>
        <end position="1156"/>
    </location>
</feature>
<feature type="transmembrane region" description="Helical" evidence="2">
    <location>
        <begin position="64"/>
        <end position="85"/>
    </location>
</feature>
<feature type="transmembrane region" description="Helical" evidence="2">
    <location>
        <begin position="201"/>
        <end position="223"/>
    </location>
</feature>
<feature type="compositionally biased region" description="Polar residues" evidence="1">
    <location>
        <begin position="758"/>
        <end position="768"/>
    </location>
</feature>
<evidence type="ECO:0000256" key="2">
    <source>
        <dbReference type="SAM" id="Phobius"/>
    </source>
</evidence>
<feature type="region of interest" description="Disordered" evidence="1">
    <location>
        <begin position="1484"/>
        <end position="1520"/>
    </location>
</feature>
<feature type="compositionally biased region" description="Acidic residues" evidence="1">
    <location>
        <begin position="908"/>
        <end position="923"/>
    </location>
</feature>
<feature type="transmembrane region" description="Helical" evidence="2">
    <location>
        <begin position="148"/>
        <end position="169"/>
    </location>
</feature>
<feature type="compositionally biased region" description="Polar residues" evidence="1">
    <location>
        <begin position="841"/>
        <end position="853"/>
    </location>
</feature>
<sequence>MFEGAEVPKVQKHPHQYFWERPLFTVRLHDRLWYLLSYLIFAVVPFGLVLCVGSLAQGQALEPFMVSAVVIVVVGLILSCSFLYRNVVYLEFLLPLSIVVACVGLAVLLAAPEGEISPLGAVCIALGMGEGLRLVCGRFLRSQIVPGVLQSSVVVVFRLVGLVQTWGLLKVSLEGSLRLWASFGGGGGQGDLGGSVPEAAAVIWLLFVMAANLLSKVVPLLLTRVAPIPSSGGRDLHLGVSLQSMSEFGYAFFLKTAVVVPWHGWTVLGVVVVGDLVSECVWGLLYPSFCRSRRERGGKGFLEKGASTETEGGKTGEEGGMGVDAVLFEIYEANETTAKQVGCRVSASGFALGVVASVWLLGFFQHPPPLSASTEEDSGSSPFVMFLFAPHGGGEAVVRVFVSLACDVVVLCAALWVRRGTVVRKALREASLLIFSTPSDSNFPEEDLEGGRGGGKVEGGEEVSARCSEHASMHQKEEGRAGTEILTAGCIGVQEGPVGASQGQPRSRPSIPPLQLSSLLLSGSDKSDALSAAAQEACMETKVRTCAEICEAASKQPEGPGMPTCINNPGPSSIGPLSICTVPHPSFGAERPSVSSHDEETAQLGDLEAPSASASHSPVAVSFLRSSSSPSDEERRGETQTLAAVAGETEQEQSCGLIEVASENALVDQWILVSPSPKVQWPRKSLVFDPELTVRSFGTPSAAAAAAAAAAEENVQKSREGGQRPEVHRPVSPMGALSQWNEERLPDASCVRGGSDEGSCSSSLQDGVQSLRDPPMPMQQENGGTMDKEEKGEEEDRQSVVSIGSSFLDVLFEGSCAASERSLELLCRSPPRLFSRDREQSSPSETQKVTLLPQQLHHATPPSPSRVSSDLNENEEDPSSLSPSPRTSQSSSEDGGEGKSENAHMGEREEDWGDLESVPDSDDFITPPPVPHFSVLAAAGGTAERGRLVAMLSSAMPLPSVGSQVPPMIGSSPPLQRGSDGVAPPVCAFSDERERDEEVWKGEDFPPREQAESGRFPSACVGDTAVAGENEGVDRRDSNPMVCREGGGDRESERVAIQGGREGERVVLLLRERGCMEGEGGFPVEGRTESLNVSIVNAVQQSLFNSSSRQGELEIEAGGDGGGEGQLHPREAETPQERDFQGAVGHVERGREREQEYGNLYEVAEREGAFSSSSARSINNSNSNSWDEAEAMSEAGGTVAGPNRIPVTDSGRVQVSASGGGVCFHPMPPPFFHVDGKQTSGDSEREETNRQADECGRPAVSPLSDSPDKKERPNSCSDSDESLSLSSDGDIPPVQSPRRRLEGTTSPSVGSPKSPVPKAFNVSGGGPTCGPKPPLSPGRLPPLPLPTPTPMSPRRESSPETHTEKKGPTAASQMRGYMWGSFWTWFRGESTRKANFRTSEGEERKEDDVTKGKWSLGGLCERRKKEVRKAHVWFSAKGERMRSVFETGYGESLKVPPPPVRSELARGGVRQREWEQRQRQVMLCRPQATEPRQPKGKVPSSPLSQLAEEEEKRKEKHWESLDLLESGLSAEIGTGGGETEAGGRQADGYTEEFAGKDNKRQGGKSATGGEQAERRLMSRAEGLLAVVTRLGASKGYETTRIEGGGVRVPSDGEAFEALRATALKVCNPLSMLPHGAVCLLTTDLWGCLDGLLLLPLIGLGVGLQIL</sequence>
<feature type="compositionally biased region" description="Low complexity" evidence="1">
    <location>
        <begin position="1171"/>
        <end position="1185"/>
    </location>
</feature>
<feature type="transmembrane region" description="Helical" evidence="2">
    <location>
        <begin position="345"/>
        <end position="364"/>
    </location>
</feature>
<feature type="transmembrane region" description="Helical" evidence="2">
    <location>
        <begin position="116"/>
        <end position="136"/>
    </location>
</feature>
<feature type="region of interest" description="Disordered" evidence="1">
    <location>
        <begin position="496"/>
        <end position="516"/>
    </location>
</feature>
<dbReference type="EMBL" id="CDMZ01005198">
    <property type="protein sequence ID" value="CEM52267.1"/>
    <property type="molecule type" value="Genomic_DNA"/>
</dbReference>
<feature type="region of interest" description="Disordered" evidence="1">
    <location>
        <begin position="834"/>
        <end position="937"/>
    </location>
</feature>
<accession>A0A0G4I5J3</accession>
<feature type="compositionally biased region" description="Basic and acidic residues" evidence="1">
    <location>
        <begin position="990"/>
        <end position="1012"/>
    </location>
</feature>
<feature type="region of interest" description="Disordered" evidence="1">
    <location>
        <begin position="1552"/>
        <end position="1572"/>
    </location>
</feature>
<feature type="compositionally biased region" description="Low complexity" evidence="1">
    <location>
        <begin position="505"/>
        <end position="516"/>
    </location>
</feature>
<feature type="compositionally biased region" description="Basic and acidic residues" evidence="1">
    <location>
        <begin position="896"/>
        <end position="907"/>
    </location>
</feature>
<feature type="transmembrane region" description="Helical" evidence="2">
    <location>
        <begin position="32"/>
        <end position="58"/>
    </location>
</feature>
<feature type="region of interest" description="Disordered" evidence="1">
    <location>
        <begin position="712"/>
        <end position="800"/>
    </location>
</feature>
<feature type="region of interest" description="Disordered" evidence="1">
    <location>
        <begin position="607"/>
        <end position="641"/>
    </location>
</feature>
<feature type="compositionally biased region" description="Low complexity" evidence="1">
    <location>
        <begin position="879"/>
        <end position="893"/>
    </location>
</feature>
<dbReference type="VEuPathDB" id="CryptoDB:Cvel_11186"/>
<name>A0A0G4I5J3_9ALVE</name>
<organism evidence="3">
    <name type="scientific">Chromera velia CCMP2878</name>
    <dbReference type="NCBI Taxonomy" id="1169474"/>
    <lineage>
        <taxon>Eukaryota</taxon>
        <taxon>Sar</taxon>
        <taxon>Alveolata</taxon>
        <taxon>Colpodellida</taxon>
        <taxon>Chromeraceae</taxon>
        <taxon>Chromera</taxon>
    </lineage>
</organism>
<feature type="compositionally biased region" description="Basic and acidic residues" evidence="1">
    <location>
        <begin position="1242"/>
        <end position="1256"/>
    </location>
</feature>
<feature type="region of interest" description="Disordered" evidence="1">
    <location>
        <begin position="1105"/>
        <end position="1373"/>
    </location>
</feature>
<keyword evidence="2" id="KW-0812">Transmembrane</keyword>
<feature type="transmembrane region" description="Helical" evidence="2">
    <location>
        <begin position="92"/>
        <end position="110"/>
    </location>
</feature>
<feature type="compositionally biased region" description="Basic and acidic residues" evidence="1">
    <location>
        <begin position="1510"/>
        <end position="1520"/>
    </location>
</feature>
<keyword evidence="2" id="KW-0472">Membrane</keyword>
<gene>
    <name evidence="3" type="ORF">Cvel_11186</name>
</gene>
<feature type="region of interest" description="Disordered" evidence="1">
    <location>
        <begin position="963"/>
        <end position="1053"/>
    </location>
</feature>
<feature type="transmembrane region" description="Helical" evidence="2">
    <location>
        <begin position="235"/>
        <end position="253"/>
    </location>
</feature>
<feature type="transmembrane region" description="Helical" evidence="2">
    <location>
        <begin position="265"/>
        <end position="286"/>
    </location>
</feature>